<comment type="similarity">
    <text evidence="1 7">Belongs to the GILT family.</text>
</comment>
<sequence length="257" mass="29025">MKAVLFLLSLSLIHSSKSECNLTPSEWCKTWDTAKACQVEEQCLEFYSRVTNTKSSSSTVQLELYYESLCGGCRDFLTGQLFPTWVMLNEILNVTLVPYGNAMEKNDSGKFEYQCQHGPEECLGNMMETCVTYYLKDITAYFPVVFCMEGAVNVTMALDACLTIYEPSLSSKKVMECVNGDLGKKLMHQNALKTDSLKPQHEFVPWIVFNGKHTEELQNRAQTALFNLVCDTYTGPKPDACLHKDGIPLKKDRLCLK</sequence>
<proteinExistence type="inferred from homology"/>
<dbReference type="GO" id="GO:0016671">
    <property type="term" value="F:oxidoreductase activity, acting on a sulfur group of donors, disulfide as acceptor"/>
    <property type="evidence" value="ECO:0007669"/>
    <property type="project" value="UniProtKB-UniRule"/>
</dbReference>
<comment type="subunit">
    <text evidence="2 7">Dimer; disulfide-linked.</text>
</comment>
<dbReference type="InterPro" id="IPR004911">
    <property type="entry name" value="Interferon-induced_GILT"/>
</dbReference>
<keyword evidence="10" id="KW-1185">Reference proteome</keyword>
<feature type="chain" id="PRO_5034058359" description="Gamma-interferon-inducible lysosomal thiol reductase" evidence="8">
    <location>
        <begin position="19"/>
        <end position="257"/>
    </location>
</feature>
<keyword evidence="7" id="KW-0391">Immunity</keyword>
<dbReference type="Proteomes" id="UP000694569">
    <property type="component" value="Unplaced"/>
</dbReference>
<dbReference type="Pfam" id="PF03227">
    <property type="entry name" value="GILT"/>
    <property type="match status" value="1"/>
</dbReference>
<comment type="function">
    <text evidence="7">Lysosomal thiol reductase that can reduce protein disulfide bonds. Facilitates the complete unfolding of proteins destined for lysosomal degradation. Plays an important role in antigen processing.</text>
</comment>
<keyword evidence="3 7" id="KW-0964">Secreted</keyword>
<reference evidence="9" key="1">
    <citation type="submission" date="2025-08" db="UniProtKB">
        <authorList>
            <consortium name="Ensembl"/>
        </authorList>
    </citation>
    <scope>IDENTIFICATION</scope>
</reference>
<evidence type="ECO:0000313" key="10">
    <source>
        <dbReference type="Proteomes" id="UP000694569"/>
    </source>
</evidence>
<dbReference type="PANTHER" id="PTHR13234:SF8">
    <property type="entry name" value="GAMMA-INTERFERON-INDUCIBLE LYSOSOMAL THIOL REDUCTASE"/>
    <property type="match status" value="1"/>
</dbReference>
<dbReference type="PANTHER" id="PTHR13234">
    <property type="entry name" value="GAMMA-INTERFERON INDUCIBLE LYSOSOMAL THIOL REDUCTASE GILT"/>
    <property type="match status" value="1"/>
</dbReference>
<comment type="function">
    <text evidence="6">Lysosomal thiol reductase that can reduce protein disulfide bonds. May facilitate the complete unfolding of proteins destined for lysosomal degradation. Plays an important role in antigen processing. Facilitates the generation of MHC class II-restricted epitodes from disulfide bond-containing antigen by the endocytic reduction of disulfide bonds. Also facilitates MHC class I-restricted recognition of exogenous antigens containing disulfide bonds by CD8+ T-cells or crosspresentation.</text>
</comment>
<accession>A0A8C5LUW3</accession>
<comment type="subcellular location">
    <subcellularLocation>
        <location evidence="7">Secreted</location>
    </subcellularLocation>
    <subcellularLocation>
        <location evidence="7">Lysosome</location>
    </subcellularLocation>
</comment>
<dbReference type="GO" id="GO:0005576">
    <property type="term" value="C:extracellular region"/>
    <property type="evidence" value="ECO:0007669"/>
    <property type="project" value="UniProtKB-SubCell"/>
</dbReference>
<keyword evidence="7" id="KW-0676">Redox-active center</keyword>
<evidence type="ECO:0000256" key="4">
    <source>
        <dbReference type="ARBA" id="ARBA00022729"/>
    </source>
</evidence>
<dbReference type="AlphaFoldDB" id="A0A8C5LUW3"/>
<dbReference type="OrthoDB" id="958254at2759"/>
<evidence type="ECO:0000256" key="1">
    <source>
        <dbReference type="ARBA" id="ARBA00005679"/>
    </source>
</evidence>
<evidence type="ECO:0000256" key="8">
    <source>
        <dbReference type="SAM" id="SignalP"/>
    </source>
</evidence>
<evidence type="ECO:0000256" key="5">
    <source>
        <dbReference type="ARBA" id="ARBA00023180"/>
    </source>
</evidence>
<evidence type="ECO:0000256" key="6">
    <source>
        <dbReference type="ARBA" id="ARBA00059163"/>
    </source>
</evidence>
<evidence type="ECO:0000256" key="2">
    <source>
        <dbReference type="ARBA" id="ARBA00011615"/>
    </source>
</evidence>
<evidence type="ECO:0000313" key="9">
    <source>
        <dbReference type="Ensembl" id="ENSLLEP00000004611.1"/>
    </source>
</evidence>
<keyword evidence="5 7" id="KW-0325">Glycoprotein</keyword>
<keyword evidence="4 7" id="KW-0732">Signal</keyword>
<dbReference type="EC" id="1.8.-.-" evidence="7"/>
<dbReference type="GeneTree" id="ENSGT00390000010450"/>
<feature type="signal peptide" evidence="8">
    <location>
        <begin position="1"/>
        <end position="18"/>
    </location>
</feature>
<keyword evidence="7" id="KW-0560">Oxidoreductase</keyword>
<reference evidence="9" key="2">
    <citation type="submission" date="2025-09" db="UniProtKB">
        <authorList>
            <consortium name="Ensembl"/>
        </authorList>
    </citation>
    <scope>IDENTIFICATION</scope>
</reference>
<organism evidence="9 10">
    <name type="scientific">Leptobrachium leishanense</name>
    <name type="common">Leishan spiny toad</name>
    <dbReference type="NCBI Taxonomy" id="445787"/>
    <lineage>
        <taxon>Eukaryota</taxon>
        <taxon>Metazoa</taxon>
        <taxon>Chordata</taxon>
        <taxon>Craniata</taxon>
        <taxon>Vertebrata</taxon>
        <taxon>Euteleostomi</taxon>
        <taxon>Amphibia</taxon>
        <taxon>Batrachia</taxon>
        <taxon>Anura</taxon>
        <taxon>Pelobatoidea</taxon>
        <taxon>Megophryidae</taxon>
        <taxon>Leptobrachium</taxon>
    </lineage>
</organism>
<dbReference type="GO" id="GO:0005764">
    <property type="term" value="C:lysosome"/>
    <property type="evidence" value="ECO:0007669"/>
    <property type="project" value="UniProtKB-SubCell"/>
</dbReference>
<dbReference type="GO" id="GO:0002376">
    <property type="term" value="P:immune system process"/>
    <property type="evidence" value="ECO:0007669"/>
    <property type="project" value="UniProtKB-KW"/>
</dbReference>
<dbReference type="Ensembl" id="ENSLLET00000004817.1">
    <property type="protein sequence ID" value="ENSLLEP00000004611.1"/>
    <property type="gene ID" value="ENSLLEG00000002956.1"/>
</dbReference>
<name>A0A8C5LUW3_9ANUR</name>
<protein>
    <recommendedName>
        <fullName evidence="7">Gamma-interferon-inducible lysosomal thiol reductase</fullName>
        <ecNumber evidence="7">1.8.-.-</ecNumber>
    </recommendedName>
    <alternativeName>
        <fullName evidence="7">Gamma-interferon-inducible protein IP-30</fullName>
    </alternativeName>
</protein>
<evidence type="ECO:0000256" key="7">
    <source>
        <dbReference type="RuleBase" id="RU369109"/>
    </source>
</evidence>
<evidence type="ECO:0000256" key="3">
    <source>
        <dbReference type="ARBA" id="ARBA00022525"/>
    </source>
</evidence>
<keyword evidence="7" id="KW-1015">Disulfide bond</keyword>
<keyword evidence="7" id="KW-0458">Lysosome</keyword>